<dbReference type="SUPFAM" id="SSF55021">
    <property type="entry name" value="ACT-like"/>
    <property type="match status" value="1"/>
</dbReference>
<keyword evidence="11" id="KW-0378">Hydrolase</keyword>
<keyword evidence="7" id="KW-0472">Membrane</keyword>
<dbReference type="SUPFAM" id="SSF52540">
    <property type="entry name" value="P-loop containing nucleoside triphosphate hydrolases"/>
    <property type="match status" value="1"/>
</dbReference>
<keyword evidence="4 10" id="KW-0067">ATP-binding</keyword>
<dbReference type="STRING" id="35818.HPU229336_02855"/>
<dbReference type="EC" id="3.6.3.-" evidence="11"/>
<feature type="domain" description="ABC transporter" evidence="8">
    <location>
        <begin position="4"/>
        <end position="237"/>
    </location>
</feature>
<evidence type="ECO:0000313" key="9">
    <source>
        <dbReference type="EMBL" id="KPH50519.1"/>
    </source>
</evidence>
<dbReference type="InterPro" id="IPR018449">
    <property type="entry name" value="NIL_domain"/>
</dbReference>
<dbReference type="SMART" id="SM00930">
    <property type="entry name" value="NIL"/>
    <property type="match status" value="1"/>
</dbReference>
<reference evidence="11 14" key="2">
    <citation type="submission" date="2018-06" db="EMBL/GenBank/DDBJ databases">
        <authorList>
            <consortium name="Pathogen Informatics"/>
            <person name="Doyle S."/>
        </authorList>
    </citation>
    <scope>NUCLEOTIDE SEQUENCE [LARGE SCALE GENOMIC DNA]</scope>
    <source>
        <strain evidence="11 14">NCTC13156</strain>
    </source>
</reference>
<dbReference type="PATRIC" id="fig|35818.10.peg.591"/>
<evidence type="ECO:0000313" key="14">
    <source>
        <dbReference type="Proteomes" id="UP000255269"/>
    </source>
</evidence>
<dbReference type="InterPro" id="IPR017871">
    <property type="entry name" value="ABC_transporter-like_CS"/>
</dbReference>
<dbReference type="GO" id="GO:0016887">
    <property type="term" value="F:ATP hydrolysis activity"/>
    <property type="evidence" value="ECO:0007669"/>
    <property type="project" value="InterPro"/>
</dbReference>
<name>A0A0N0LQU1_9HELI</name>
<dbReference type="PROSITE" id="PS00211">
    <property type="entry name" value="ABC_TRANSPORTER_1"/>
    <property type="match status" value="1"/>
</dbReference>
<dbReference type="Gene3D" id="3.40.50.300">
    <property type="entry name" value="P-loop containing nucleotide triphosphate hydrolases"/>
    <property type="match status" value="1"/>
</dbReference>
<proteinExistence type="predicted"/>
<dbReference type="Proteomes" id="UP000255269">
    <property type="component" value="Unassembled WGS sequence"/>
</dbReference>
<dbReference type="AlphaFoldDB" id="A0A0N0LQU1"/>
<dbReference type="Gene3D" id="3.30.70.260">
    <property type="match status" value="1"/>
</dbReference>
<dbReference type="InterPro" id="IPR045865">
    <property type="entry name" value="ACT-like_dom_sf"/>
</dbReference>
<sequence>MDFIEVKNLHKSYGSMEVLKNICLNIKKGSIFGLVGHSGAGKSTLLRTFNGLEKINSGKIWIDGVQIDQLNIEELRHFRRKVGMIFQNFSLMARKNVYENIILPLQCWGEKIDKNKIEKLVELVGLQEKIKFYPSQLSGGQKQRVAIARALAMNPSLLLSDEATSALDPSTTSSILELLLQINKEIGVTIVLVTHEMEVVKKICQEAAFMENGEIIKSGNIESLFLEPDKKMREFLGENEILPQSGVNIRIYFPKEVAQNPIITQMARELQVDFNIVWGNLESFGGIALGVLVINIQKEFQERVCRFLTQSGTRWEIVE</sequence>
<dbReference type="Pfam" id="PF09383">
    <property type="entry name" value="NIL"/>
    <property type="match status" value="1"/>
</dbReference>
<dbReference type="GeneID" id="93195934"/>
<keyword evidence="3" id="KW-0547">Nucleotide-binding</keyword>
<dbReference type="PANTHER" id="PTHR43166:SF30">
    <property type="entry name" value="METHIONINE IMPORT ATP-BINDING PROTEIN METN"/>
    <property type="match status" value="1"/>
</dbReference>
<dbReference type="InterPro" id="IPR003593">
    <property type="entry name" value="AAA+_ATPase"/>
</dbReference>
<evidence type="ECO:0000313" key="11">
    <source>
        <dbReference type="EMBL" id="STQ88592.1"/>
    </source>
</evidence>
<dbReference type="PROSITE" id="PS50893">
    <property type="entry name" value="ABC_TRANSPORTER_2"/>
    <property type="match status" value="1"/>
</dbReference>
<evidence type="ECO:0000256" key="6">
    <source>
        <dbReference type="ARBA" id="ARBA00022970"/>
    </source>
</evidence>
<dbReference type="InterPro" id="IPR003439">
    <property type="entry name" value="ABC_transporter-like_ATP-bd"/>
</dbReference>
<dbReference type="GO" id="GO:0005524">
    <property type="term" value="F:ATP binding"/>
    <property type="evidence" value="ECO:0007669"/>
    <property type="project" value="UniProtKB-KW"/>
</dbReference>
<dbReference type="EMBL" id="UGJF01000001">
    <property type="protein sequence ID" value="STQ88592.1"/>
    <property type="molecule type" value="Genomic_DNA"/>
</dbReference>
<keyword evidence="1" id="KW-0813">Transport</keyword>
<dbReference type="InterPro" id="IPR027417">
    <property type="entry name" value="P-loop_NTPase"/>
</dbReference>
<keyword evidence="2" id="KW-1003">Cell membrane</keyword>
<reference evidence="12 13" key="1">
    <citation type="submission" date="2014-06" db="EMBL/GenBank/DDBJ databases">
        <title>Helicobacter pullorum isolates in fresh chicken meat - phenotypic and genotypic features.</title>
        <authorList>
            <person name="Borges V."/>
            <person name="Santos A."/>
            <person name="Correia C.B."/>
            <person name="Saraiva M."/>
            <person name="Menard A."/>
            <person name="Vieira L."/>
            <person name="Sampaio D.A."/>
            <person name="Gomes J.P."/>
            <person name="Oleastro M."/>
        </authorList>
    </citation>
    <scope>NUCLEOTIDE SEQUENCE [LARGE SCALE GENOMIC DNA]</scope>
    <source>
        <strain evidence="10 13">229334/12</strain>
        <strain evidence="9 12">229336/12</strain>
    </source>
</reference>
<evidence type="ECO:0000256" key="1">
    <source>
        <dbReference type="ARBA" id="ARBA00022448"/>
    </source>
</evidence>
<protein>
    <submittedName>
        <fullName evidence="11">DL-methionine transporter ATP-binding subunit</fullName>
        <ecNumber evidence="11">3.6.3.-</ecNumber>
    </submittedName>
    <submittedName>
        <fullName evidence="10">Methionine ABC transporter ATP-binding protein</fullName>
    </submittedName>
</protein>
<evidence type="ECO:0000313" key="10">
    <source>
        <dbReference type="EMBL" id="KPH55690.1"/>
    </source>
</evidence>
<dbReference type="GO" id="GO:0006865">
    <property type="term" value="P:amino acid transport"/>
    <property type="evidence" value="ECO:0007669"/>
    <property type="project" value="UniProtKB-KW"/>
</dbReference>
<evidence type="ECO:0000256" key="5">
    <source>
        <dbReference type="ARBA" id="ARBA00022967"/>
    </source>
</evidence>
<dbReference type="SMART" id="SM00382">
    <property type="entry name" value="AAA"/>
    <property type="match status" value="1"/>
</dbReference>
<evidence type="ECO:0000313" key="12">
    <source>
        <dbReference type="Proteomes" id="UP000037800"/>
    </source>
</evidence>
<dbReference type="Proteomes" id="UP000037997">
    <property type="component" value="Unassembled WGS sequence"/>
</dbReference>
<keyword evidence="5" id="KW-1278">Translocase</keyword>
<accession>A0A0N0LQU1</accession>
<evidence type="ECO:0000256" key="4">
    <source>
        <dbReference type="ARBA" id="ARBA00022840"/>
    </source>
</evidence>
<evidence type="ECO:0000313" key="13">
    <source>
        <dbReference type="Proteomes" id="UP000037997"/>
    </source>
</evidence>
<organism evidence="10 13">
    <name type="scientific">Helicobacter pullorum</name>
    <dbReference type="NCBI Taxonomy" id="35818"/>
    <lineage>
        <taxon>Bacteria</taxon>
        <taxon>Pseudomonadati</taxon>
        <taxon>Campylobacterota</taxon>
        <taxon>Epsilonproteobacteria</taxon>
        <taxon>Campylobacterales</taxon>
        <taxon>Helicobacteraceae</taxon>
        <taxon>Helicobacter</taxon>
    </lineage>
</organism>
<dbReference type="Proteomes" id="UP000037800">
    <property type="component" value="Unassembled WGS sequence"/>
</dbReference>
<dbReference type="PANTHER" id="PTHR43166">
    <property type="entry name" value="AMINO ACID IMPORT ATP-BINDING PROTEIN"/>
    <property type="match status" value="1"/>
</dbReference>
<evidence type="ECO:0000256" key="3">
    <source>
        <dbReference type="ARBA" id="ARBA00022741"/>
    </source>
</evidence>
<dbReference type="EMBL" id="JNOC01000035">
    <property type="protein sequence ID" value="KPH55690.1"/>
    <property type="molecule type" value="Genomic_DNA"/>
</dbReference>
<dbReference type="InterPro" id="IPR050086">
    <property type="entry name" value="MetN_ABC_transporter-like"/>
</dbReference>
<dbReference type="Pfam" id="PF00005">
    <property type="entry name" value="ABC_tran"/>
    <property type="match status" value="1"/>
</dbReference>
<dbReference type="RefSeq" id="WP_040499894.1">
    <property type="nucleotide sequence ID" value="NZ_CABKNZ010000042.1"/>
</dbReference>
<evidence type="ECO:0000259" key="8">
    <source>
        <dbReference type="PROSITE" id="PS50893"/>
    </source>
</evidence>
<evidence type="ECO:0000256" key="7">
    <source>
        <dbReference type="ARBA" id="ARBA00023136"/>
    </source>
</evidence>
<keyword evidence="6" id="KW-0029">Amino-acid transport</keyword>
<evidence type="ECO:0000256" key="2">
    <source>
        <dbReference type="ARBA" id="ARBA00022475"/>
    </source>
</evidence>
<gene>
    <name evidence="11" type="primary">metN</name>
    <name evidence="10" type="ORF">HPU229334_07675</name>
    <name evidence="9" type="ORF">HPU229336_02855</name>
    <name evidence="11" type="ORF">NCTC13156_01441</name>
</gene>
<dbReference type="EMBL" id="JNUR01000018">
    <property type="protein sequence ID" value="KPH50519.1"/>
    <property type="molecule type" value="Genomic_DNA"/>
</dbReference>